<protein>
    <submittedName>
        <fullName evidence="2">Alpha/beta hydrolase nvfD</fullName>
    </submittedName>
</protein>
<gene>
    <name evidence="2" type="ORF">PT974_03066</name>
</gene>
<dbReference type="InterPro" id="IPR029058">
    <property type="entry name" value="AB_hydrolase_fold"/>
</dbReference>
<keyword evidence="3" id="KW-1185">Reference proteome</keyword>
<organism evidence="2 3">
    <name type="scientific">Cladobotryum mycophilum</name>
    <dbReference type="NCBI Taxonomy" id="491253"/>
    <lineage>
        <taxon>Eukaryota</taxon>
        <taxon>Fungi</taxon>
        <taxon>Dikarya</taxon>
        <taxon>Ascomycota</taxon>
        <taxon>Pezizomycotina</taxon>
        <taxon>Sordariomycetes</taxon>
        <taxon>Hypocreomycetidae</taxon>
        <taxon>Hypocreales</taxon>
        <taxon>Hypocreaceae</taxon>
        <taxon>Cladobotryum</taxon>
    </lineage>
</organism>
<dbReference type="InterPro" id="IPR052897">
    <property type="entry name" value="Sec-Metab_Biosynth_Hydrolase"/>
</dbReference>
<accession>A0ABR0SVW5</accession>
<feature type="domain" description="AB hydrolase-1" evidence="1">
    <location>
        <begin position="11"/>
        <end position="126"/>
    </location>
</feature>
<comment type="caution">
    <text evidence="2">The sequence shown here is derived from an EMBL/GenBank/DDBJ whole genome shotgun (WGS) entry which is preliminary data.</text>
</comment>
<evidence type="ECO:0000313" key="3">
    <source>
        <dbReference type="Proteomes" id="UP001338125"/>
    </source>
</evidence>
<dbReference type="InterPro" id="IPR000073">
    <property type="entry name" value="AB_hydrolase_1"/>
</dbReference>
<name>A0ABR0SVW5_9HYPO</name>
<dbReference type="Gene3D" id="3.40.50.1820">
    <property type="entry name" value="alpha/beta hydrolase"/>
    <property type="match status" value="1"/>
</dbReference>
<dbReference type="PANTHER" id="PTHR37017">
    <property type="entry name" value="AB HYDROLASE-1 DOMAIN-CONTAINING PROTEIN-RELATED"/>
    <property type="match status" value="1"/>
</dbReference>
<evidence type="ECO:0000259" key="1">
    <source>
        <dbReference type="Pfam" id="PF12697"/>
    </source>
</evidence>
<keyword evidence="2" id="KW-0378">Hydrolase</keyword>
<sequence>MEVQHPKKPVIFIVPGAWHTPHHYIKLIKELETADYEVHCPRLLSVSQERPPTASLAEDVQNIRSEAEKLIDSGHHLVAILHSYGGLVGGDALHSLDLQTRSDKGLPGGVSHLVYMCAYALLEGGSLFGEARAMGLEQNLQETYDFAEDMTGVCRDPKILVGEYGNELELQEYLDALLRWNGQAIYE</sequence>
<dbReference type="GO" id="GO:0016787">
    <property type="term" value="F:hydrolase activity"/>
    <property type="evidence" value="ECO:0007669"/>
    <property type="project" value="UniProtKB-KW"/>
</dbReference>
<dbReference type="EMBL" id="JAVFKD010000003">
    <property type="protein sequence ID" value="KAK5996311.1"/>
    <property type="molecule type" value="Genomic_DNA"/>
</dbReference>
<reference evidence="2 3" key="1">
    <citation type="submission" date="2024-01" db="EMBL/GenBank/DDBJ databases">
        <title>Complete genome of Cladobotryum mycophilum ATHUM6906.</title>
        <authorList>
            <person name="Christinaki A.C."/>
            <person name="Myridakis A.I."/>
            <person name="Kouvelis V.N."/>
        </authorList>
    </citation>
    <scope>NUCLEOTIDE SEQUENCE [LARGE SCALE GENOMIC DNA]</scope>
    <source>
        <strain evidence="2 3">ATHUM6906</strain>
    </source>
</reference>
<dbReference type="SUPFAM" id="SSF53474">
    <property type="entry name" value="alpha/beta-Hydrolases"/>
    <property type="match status" value="1"/>
</dbReference>
<proteinExistence type="predicted"/>
<evidence type="ECO:0000313" key="2">
    <source>
        <dbReference type="EMBL" id="KAK5996311.1"/>
    </source>
</evidence>
<dbReference type="Pfam" id="PF12697">
    <property type="entry name" value="Abhydrolase_6"/>
    <property type="match status" value="1"/>
</dbReference>
<dbReference type="PANTHER" id="PTHR37017:SF10">
    <property type="entry name" value="AB HYDROLASE-1 DOMAIN-CONTAINING PROTEIN"/>
    <property type="match status" value="1"/>
</dbReference>
<dbReference type="Proteomes" id="UP001338125">
    <property type="component" value="Unassembled WGS sequence"/>
</dbReference>